<dbReference type="EMBL" id="BMAT01007491">
    <property type="protein sequence ID" value="GFR65474.1"/>
    <property type="molecule type" value="Genomic_DNA"/>
</dbReference>
<protein>
    <submittedName>
        <fullName evidence="2">Uncharacterized protein</fullName>
    </submittedName>
</protein>
<evidence type="ECO:0000256" key="1">
    <source>
        <dbReference type="SAM" id="Phobius"/>
    </source>
</evidence>
<keyword evidence="1" id="KW-1133">Transmembrane helix</keyword>
<dbReference type="AlphaFoldDB" id="A0AAV4EWN7"/>
<keyword evidence="1" id="KW-0812">Transmembrane</keyword>
<comment type="caution">
    <text evidence="2">The sequence shown here is derived from an EMBL/GenBank/DDBJ whole genome shotgun (WGS) entry which is preliminary data.</text>
</comment>
<proteinExistence type="predicted"/>
<dbReference type="Proteomes" id="UP000762676">
    <property type="component" value="Unassembled WGS sequence"/>
</dbReference>
<name>A0AAV4EWN7_9GAST</name>
<gene>
    <name evidence="2" type="ORF">ElyMa_003659100</name>
</gene>
<evidence type="ECO:0000313" key="3">
    <source>
        <dbReference type="Proteomes" id="UP000762676"/>
    </source>
</evidence>
<keyword evidence="1" id="KW-0472">Membrane</keyword>
<evidence type="ECO:0000313" key="2">
    <source>
        <dbReference type="EMBL" id="GFR65474.1"/>
    </source>
</evidence>
<accession>A0AAV4EWN7</accession>
<keyword evidence="3" id="KW-1185">Reference proteome</keyword>
<reference evidence="2 3" key="1">
    <citation type="journal article" date="2021" name="Elife">
        <title>Chloroplast acquisition without the gene transfer in kleptoplastic sea slugs, Plakobranchus ocellatus.</title>
        <authorList>
            <person name="Maeda T."/>
            <person name="Takahashi S."/>
            <person name="Yoshida T."/>
            <person name="Shimamura S."/>
            <person name="Takaki Y."/>
            <person name="Nagai Y."/>
            <person name="Toyoda A."/>
            <person name="Suzuki Y."/>
            <person name="Arimoto A."/>
            <person name="Ishii H."/>
            <person name="Satoh N."/>
            <person name="Nishiyama T."/>
            <person name="Hasebe M."/>
            <person name="Maruyama T."/>
            <person name="Minagawa J."/>
            <person name="Obokata J."/>
            <person name="Shigenobu S."/>
        </authorList>
    </citation>
    <scope>NUCLEOTIDE SEQUENCE [LARGE SCALE GENOMIC DNA]</scope>
</reference>
<organism evidence="2 3">
    <name type="scientific">Elysia marginata</name>
    <dbReference type="NCBI Taxonomy" id="1093978"/>
    <lineage>
        <taxon>Eukaryota</taxon>
        <taxon>Metazoa</taxon>
        <taxon>Spiralia</taxon>
        <taxon>Lophotrochozoa</taxon>
        <taxon>Mollusca</taxon>
        <taxon>Gastropoda</taxon>
        <taxon>Heterobranchia</taxon>
        <taxon>Euthyneura</taxon>
        <taxon>Panpulmonata</taxon>
        <taxon>Sacoglossa</taxon>
        <taxon>Placobranchoidea</taxon>
        <taxon>Plakobranchidae</taxon>
        <taxon>Elysia</taxon>
    </lineage>
</organism>
<sequence>MSVQKESQMLSTFLTRSQVSDILQTLGSFYLAPGIAYYITIAKYKFLVTNQRPSSIIFFFLFTDPWIPGNRGPDNNDQVAALVTISISAWFAGDRSRGLGMGVCTMPFHPPLDITLFTLTHPFLPSLGSCLRQTARFDRDRSTVIVKGGLVILSEIRASSLVVVVVAVVVVVVVKQY</sequence>
<feature type="transmembrane region" description="Helical" evidence="1">
    <location>
        <begin position="149"/>
        <end position="174"/>
    </location>
</feature>